<sequence>MSWPQNSYRSFVLAGASVLVLGALSAASFAQAQTAAAADDELQEIVVSGQRFAVSDAAKRKAAADMILDSISADDAGKLPDNSVTEVLQRVPGVSITHFAAVGDPDHYSVEGSGVTVRGLSQVSSTLNGREAFSANGGRALLFEDVPPELLAGVDVLKSGSPDVIEGGIGGSVNLRTKMPFDYDHQTFSGSVSADYGDFIKQTKPGGSLLYANRWMTSIGEIGAMASVAYSDISTRHDTIQVEPYFPQTYNGKNVYVPGGFDWRSGTFDRKRLGAYESLEWSPNNDLTFYQTGFRSDYWSKSKEAGVYNQGSNSVNVTAGSNSVFGSNGGLLSSNQLSSTASDPLQLPGESGGSTALANPGLTNQHNVTTDLSQGMKWTPTKNWTITSDFQYAISQSQQQRIDLFSQTSVPSYGINLTGDLPVISVSNPSQLADPSRYIWYATMDHLENHIGRELAWSGDADYHVSDSGFLRSFKVGARFADRTEKDDVTGYNWTGLTPTWNPSSSWKYLNTAAASDINVSGFSNFFRGATTLPGTTVFPAWSLLESYPESLTKIHQLYGLAGDNTAPVTYTIANLSHTKTRTESAYAMARFGEDNLFGSGWKMNGNFGVRIVNNENSSQGYIQQPTGQILYNGATADLPGGYTANNGGHNSLMALPSFNVQFMPNDEVHLRFAAYQNMTNPSFNNLNASGSLSLTTDTNHVITGATATSGNPNLKPQLANNLDVSAEWYMPDGGQVHVAGFYKQIKDYISYGVTSVNVPFALPGGATQTMTAAVSGYFNAQPAYVKGAEIGLQKFFDFLPAPFDGLGIDTNFTYIYSKSPGDLSYDMLGNRITGLPVDLLSRYNYNITGMYEKGPISARLAYTWRSKYLLTPTANGTNGTYTNAAGQTVTYNLPIFADDYGTLDASIAYSFDDHITLTLEAQNLTNSVTKTLMGYGDQQYGRSWFVADRRYSAVLRFNY</sequence>
<comment type="similarity">
    <text evidence="8 9">Belongs to the TonB-dependent receptor family.</text>
</comment>
<keyword evidence="4 8" id="KW-0812">Transmembrane</keyword>
<keyword evidence="14" id="KW-0675">Receptor</keyword>
<dbReference type="EMBL" id="VITR01000004">
    <property type="protein sequence ID" value="TWB43859.1"/>
    <property type="molecule type" value="Genomic_DNA"/>
</dbReference>
<dbReference type="PANTHER" id="PTHR40980">
    <property type="entry name" value="PLUG DOMAIN-CONTAINING PROTEIN"/>
    <property type="match status" value="1"/>
</dbReference>
<dbReference type="Gene3D" id="2.170.130.10">
    <property type="entry name" value="TonB-dependent receptor, plug domain"/>
    <property type="match status" value="1"/>
</dbReference>
<evidence type="ECO:0000256" key="3">
    <source>
        <dbReference type="ARBA" id="ARBA00022452"/>
    </source>
</evidence>
<dbReference type="AlphaFoldDB" id="A0A560HDU0"/>
<reference evidence="14 15" key="1">
    <citation type="submission" date="2019-06" db="EMBL/GenBank/DDBJ databases">
        <title>Genomic Encyclopedia of Type Strains, Phase IV (KMG-V): Genome sequencing to study the core and pangenomes of soil and plant-associated prokaryotes.</title>
        <authorList>
            <person name="Whitman W."/>
        </authorList>
    </citation>
    <scope>NUCLEOTIDE SEQUENCE [LARGE SCALE GENOMIC DNA]</scope>
    <source>
        <strain evidence="14 15">BR 11622</strain>
    </source>
</reference>
<dbReference type="InterPro" id="IPR037066">
    <property type="entry name" value="Plug_dom_sf"/>
</dbReference>
<feature type="domain" description="TonB-dependent receptor plug" evidence="13">
    <location>
        <begin position="67"/>
        <end position="171"/>
    </location>
</feature>
<name>A0A560HDU0_9PROT</name>
<comment type="caution">
    <text evidence="14">The sequence shown here is derived from an EMBL/GenBank/DDBJ whole genome shotgun (WGS) entry which is preliminary data.</text>
</comment>
<gene>
    <name evidence="14" type="ORF">FBZ90_104247</name>
</gene>
<keyword evidence="11" id="KW-0732">Signal</keyword>
<dbReference type="NCBIfam" id="TIGR01782">
    <property type="entry name" value="TonB-Xanth-Caul"/>
    <property type="match status" value="1"/>
</dbReference>
<evidence type="ECO:0000256" key="9">
    <source>
        <dbReference type="RuleBase" id="RU003357"/>
    </source>
</evidence>
<keyword evidence="6 8" id="KW-0472">Membrane</keyword>
<feature type="region of interest" description="Disordered" evidence="10">
    <location>
        <begin position="337"/>
        <end position="361"/>
    </location>
</feature>
<feature type="signal peptide" evidence="11">
    <location>
        <begin position="1"/>
        <end position="32"/>
    </location>
</feature>
<keyword evidence="15" id="KW-1185">Reference proteome</keyword>
<dbReference type="InterPro" id="IPR039426">
    <property type="entry name" value="TonB-dep_rcpt-like"/>
</dbReference>
<evidence type="ECO:0000313" key="15">
    <source>
        <dbReference type="Proteomes" id="UP000315751"/>
    </source>
</evidence>
<protein>
    <submittedName>
        <fullName evidence="14">TonB-dependent receptor</fullName>
    </submittedName>
</protein>
<evidence type="ECO:0000256" key="10">
    <source>
        <dbReference type="SAM" id="MobiDB-lite"/>
    </source>
</evidence>
<dbReference type="OrthoDB" id="5476657at2"/>
<accession>A0A560HDU0</accession>
<dbReference type="InterPro" id="IPR012910">
    <property type="entry name" value="Plug_dom"/>
</dbReference>
<keyword evidence="7 8" id="KW-0998">Cell outer membrane</keyword>
<evidence type="ECO:0000259" key="12">
    <source>
        <dbReference type="Pfam" id="PF00593"/>
    </source>
</evidence>
<dbReference type="Pfam" id="PF07715">
    <property type="entry name" value="Plug"/>
    <property type="match status" value="1"/>
</dbReference>
<evidence type="ECO:0000256" key="5">
    <source>
        <dbReference type="ARBA" id="ARBA00023077"/>
    </source>
</evidence>
<feature type="domain" description="TonB-dependent receptor-like beta-barrel" evidence="12">
    <location>
        <begin position="394"/>
        <end position="925"/>
    </location>
</feature>
<dbReference type="InterPro" id="IPR036942">
    <property type="entry name" value="Beta-barrel_TonB_sf"/>
</dbReference>
<keyword evidence="5 9" id="KW-0798">TonB box</keyword>
<evidence type="ECO:0000256" key="1">
    <source>
        <dbReference type="ARBA" id="ARBA00004571"/>
    </source>
</evidence>
<dbReference type="InterPro" id="IPR000531">
    <property type="entry name" value="Beta-barrel_TonB"/>
</dbReference>
<dbReference type="PANTHER" id="PTHR40980:SF3">
    <property type="entry name" value="TONB-DEPENDENT RECEPTOR-LIKE BETA-BARREL DOMAIN-CONTAINING PROTEIN"/>
    <property type="match status" value="1"/>
</dbReference>
<dbReference type="Gene3D" id="2.40.170.20">
    <property type="entry name" value="TonB-dependent receptor, beta-barrel domain"/>
    <property type="match status" value="1"/>
</dbReference>
<evidence type="ECO:0000256" key="8">
    <source>
        <dbReference type="PROSITE-ProRule" id="PRU01360"/>
    </source>
</evidence>
<evidence type="ECO:0000259" key="13">
    <source>
        <dbReference type="Pfam" id="PF07715"/>
    </source>
</evidence>
<evidence type="ECO:0000256" key="7">
    <source>
        <dbReference type="ARBA" id="ARBA00023237"/>
    </source>
</evidence>
<dbReference type="PROSITE" id="PS52016">
    <property type="entry name" value="TONB_DEPENDENT_REC_3"/>
    <property type="match status" value="1"/>
</dbReference>
<evidence type="ECO:0000256" key="6">
    <source>
        <dbReference type="ARBA" id="ARBA00023136"/>
    </source>
</evidence>
<dbReference type="SUPFAM" id="SSF56935">
    <property type="entry name" value="Porins"/>
    <property type="match status" value="1"/>
</dbReference>
<dbReference type="InterPro" id="IPR010104">
    <property type="entry name" value="TonB_rcpt_bac"/>
</dbReference>
<comment type="subcellular location">
    <subcellularLocation>
        <location evidence="1 8">Cell outer membrane</location>
        <topology evidence="1 8">Multi-pass membrane protein</topology>
    </subcellularLocation>
</comment>
<dbReference type="PROSITE" id="PS51318">
    <property type="entry name" value="TAT"/>
    <property type="match status" value="1"/>
</dbReference>
<dbReference type="RefSeq" id="WP_145730950.1">
    <property type="nucleotide sequence ID" value="NZ_VITR01000004.1"/>
</dbReference>
<dbReference type="Pfam" id="PF00593">
    <property type="entry name" value="TonB_dep_Rec_b-barrel"/>
    <property type="match status" value="1"/>
</dbReference>
<proteinExistence type="inferred from homology"/>
<dbReference type="InterPro" id="IPR006311">
    <property type="entry name" value="TAT_signal"/>
</dbReference>
<keyword evidence="2 8" id="KW-0813">Transport</keyword>
<dbReference type="Proteomes" id="UP000315751">
    <property type="component" value="Unassembled WGS sequence"/>
</dbReference>
<evidence type="ECO:0000256" key="11">
    <source>
        <dbReference type="SAM" id="SignalP"/>
    </source>
</evidence>
<dbReference type="GO" id="GO:0009279">
    <property type="term" value="C:cell outer membrane"/>
    <property type="evidence" value="ECO:0007669"/>
    <property type="project" value="UniProtKB-SubCell"/>
</dbReference>
<evidence type="ECO:0000313" key="14">
    <source>
        <dbReference type="EMBL" id="TWB43859.1"/>
    </source>
</evidence>
<feature type="chain" id="PRO_5022089252" evidence="11">
    <location>
        <begin position="33"/>
        <end position="960"/>
    </location>
</feature>
<organism evidence="14 15">
    <name type="scientific">Nitrospirillum amazonense</name>
    <dbReference type="NCBI Taxonomy" id="28077"/>
    <lineage>
        <taxon>Bacteria</taxon>
        <taxon>Pseudomonadati</taxon>
        <taxon>Pseudomonadota</taxon>
        <taxon>Alphaproteobacteria</taxon>
        <taxon>Rhodospirillales</taxon>
        <taxon>Azospirillaceae</taxon>
        <taxon>Nitrospirillum</taxon>
    </lineage>
</organism>
<evidence type="ECO:0000256" key="2">
    <source>
        <dbReference type="ARBA" id="ARBA00022448"/>
    </source>
</evidence>
<keyword evidence="3 8" id="KW-1134">Transmembrane beta strand</keyword>
<evidence type="ECO:0000256" key="4">
    <source>
        <dbReference type="ARBA" id="ARBA00022692"/>
    </source>
</evidence>